<sequence>MDKQLLADLLYLEAIAEQQSFTAAASAMGVSQSAISQSIKRMETQLGFPLLERTTRRMRFTPQGERLLLGVRKALGEIKGALDQIHSEREEGVLRVETFATFGMYWLLPRLPEFHKLHPGIRVYLNTEESIRPAGSSDADVMLRFASAPPSGFYSQALGTEQIFPVCSPLLFQQYPDLSGAQMLQQATLLATANDGSDNCMKSWEQWSQRAGVNVSKDIIYFSRTELVLQAAQAGQGVALGRTYIVADAIANGSLIALDADPIPAPFTYYFATPYERADWPKVKKFRDWLMGMLVA</sequence>
<dbReference type="FunFam" id="1.10.10.10:FF:000001">
    <property type="entry name" value="LysR family transcriptional regulator"/>
    <property type="match status" value="1"/>
</dbReference>
<keyword evidence="4" id="KW-0804">Transcription</keyword>
<dbReference type="PANTHER" id="PTHR30537">
    <property type="entry name" value="HTH-TYPE TRANSCRIPTIONAL REGULATOR"/>
    <property type="match status" value="1"/>
</dbReference>
<dbReference type="GO" id="GO:0003677">
    <property type="term" value="F:DNA binding"/>
    <property type="evidence" value="ECO:0007669"/>
    <property type="project" value="UniProtKB-KW"/>
</dbReference>
<evidence type="ECO:0000256" key="2">
    <source>
        <dbReference type="ARBA" id="ARBA00023015"/>
    </source>
</evidence>
<keyword evidence="3" id="KW-0238">DNA-binding</keyword>
<dbReference type="InterPro" id="IPR036388">
    <property type="entry name" value="WH-like_DNA-bd_sf"/>
</dbReference>
<dbReference type="InterPro" id="IPR036390">
    <property type="entry name" value="WH_DNA-bd_sf"/>
</dbReference>
<dbReference type="GO" id="GO:0003700">
    <property type="term" value="F:DNA-binding transcription factor activity"/>
    <property type="evidence" value="ECO:0007669"/>
    <property type="project" value="InterPro"/>
</dbReference>
<dbReference type="InterPro" id="IPR005119">
    <property type="entry name" value="LysR_subst-bd"/>
</dbReference>
<dbReference type="InterPro" id="IPR058163">
    <property type="entry name" value="LysR-type_TF_proteobact-type"/>
</dbReference>
<dbReference type="OrthoDB" id="6787458at2"/>
<evidence type="ECO:0000259" key="5">
    <source>
        <dbReference type="PROSITE" id="PS50931"/>
    </source>
</evidence>
<organism evidence="6 7">
    <name type="scientific">Hahella chejuensis (strain KCTC 2396)</name>
    <dbReference type="NCBI Taxonomy" id="349521"/>
    <lineage>
        <taxon>Bacteria</taxon>
        <taxon>Pseudomonadati</taxon>
        <taxon>Pseudomonadota</taxon>
        <taxon>Gammaproteobacteria</taxon>
        <taxon>Oceanospirillales</taxon>
        <taxon>Hahellaceae</taxon>
        <taxon>Hahella</taxon>
    </lineage>
</organism>
<dbReference type="Pfam" id="PF00126">
    <property type="entry name" value="HTH_1"/>
    <property type="match status" value="1"/>
</dbReference>
<evidence type="ECO:0000313" key="6">
    <source>
        <dbReference type="EMBL" id="ABC32192.1"/>
    </source>
</evidence>
<dbReference type="Gene3D" id="1.10.10.10">
    <property type="entry name" value="Winged helix-like DNA-binding domain superfamily/Winged helix DNA-binding domain"/>
    <property type="match status" value="1"/>
</dbReference>
<dbReference type="KEGG" id="hch:HCH_05530"/>
<dbReference type="RefSeq" id="WP_011399255.1">
    <property type="nucleotide sequence ID" value="NC_007645.1"/>
</dbReference>
<dbReference type="HOGENOM" id="CLU_039613_37_0_6"/>
<dbReference type="Proteomes" id="UP000000238">
    <property type="component" value="Chromosome"/>
</dbReference>
<reference evidence="6 7" key="1">
    <citation type="journal article" date="2005" name="Nucleic Acids Res.">
        <title>Genomic blueprint of Hahella chejuensis, a marine microbe producing an algicidal agent.</title>
        <authorList>
            <person name="Jeong H."/>
            <person name="Yim J.H."/>
            <person name="Lee C."/>
            <person name="Choi S.-H."/>
            <person name="Park Y.K."/>
            <person name="Yoon S.H."/>
            <person name="Hur C.-G."/>
            <person name="Kang H.-Y."/>
            <person name="Kim D."/>
            <person name="Lee H.H."/>
            <person name="Park K.H."/>
            <person name="Park S.-H."/>
            <person name="Park H.-S."/>
            <person name="Lee H.K."/>
            <person name="Oh T.K."/>
            <person name="Kim J.F."/>
        </authorList>
    </citation>
    <scope>NUCLEOTIDE SEQUENCE [LARGE SCALE GENOMIC DNA]</scope>
    <source>
        <strain evidence="6 7">KCTC 2396</strain>
    </source>
</reference>
<accession>Q2SAY2</accession>
<dbReference type="PANTHER" id="PTHR30537:SF5">
    <property type="entry name" value="HTH-TYPE TRANSCRIPTIONAL ACTIVATOR TTDR-RELATED"/>
    <property type="match status" value="1"/>
</dbReference>
<dbReference type="PROSITE" id="PS50931">
    <property type="entry name" value="HTH_LYSR"/>
    <property type="match status" value="1"/>
</dbReference>
<dbReference type="InterPro" id="IPR000847">
    <property type="entry name" value="LysR_HTH_N"/>
</dbReference>
<dbReference type="EMBL" id="CP000155">
    <property type="protein sequence ID" value="ABC32192.1"/>
    <property type="molecule type" value="Genomic_DNA"/>
</dbReference>
<name>Q2SAY2_HAHCH</name>
<proteinExistence type="inferred from homology"/>
<keyword evidence="7" id="KW-1185">Reference proteome</keyword>
<dbReference type="AlphaFoldDB" id="Q2SAY2"/>
<dbReference type="STRING" id="349521.HCH_05530"/>
<dbReference type="eggNOG" id="COG0583">
    <property type="taxonomic scope" value="Bacteria"/>
</dbReference>
<keyword evidence="2" id="KW-0805">Transcription regulation</keyword>
<dbReference type="Pfam" id="PF03466">
    <property type="entry name" value="LysR_substrate"/>
    <property type="match status" value="1"/>
</dbReference>
<evidence type="ECO:0000256" key="4">
    <source>
        <dbReference type="ARBA" id="ARBA00023163"/>
    </source>
</evidence>
<dbReference type="SUPFAM" id="SSF46785">
    <property type="entry name" value="Winged helix' DNA-binding domain"/>
    <property type="match status" value="1"/>
</dbReference>
<feature type="domain" description="HTH lysR-type" evidence="5">
    <location>
        <begin position="1"/>
        <end position="61"/>
    </location>
</feature>
<evidence type="ECO:0000256" key="1">
    <source>
        <dbReference type="ARBA" id="ARBA00009437"/>
    </source>
</evidence>
<dbReference type="SUPFAM" id="SSF53850">
    <property type="entry name" value="Periplasmic binding protein-like II"/>
    <property type="match status" value="1"/>
</dbReference>
<dbReference type="CDD" id="cd08432">
    <property type="entry name" value="PBP2_GcdR_TrpI_HvrB_AmpR_like"/>
    <property type="match status" value="1"/>
</dbReference>
<gene>
    <name evidence="6" type="ordered locus">HCH_05530</name>
</gene>
<evidence type="ECO:0000256" key="3">
    <source>
        <dbReference type="ARBA" id="ARBA00023125"/>
    </source>
</evidence>
<dbReference type="PRINTS" id="PR00039">
    <property type="entry name" value="HTHLYSR"/>
</dbReference>
<protein>
    <submittedName>
        <fullName evidence="6">Transcriptional regulator</fullName>
    </submittedName>
</protein>
<comment type="similarity">
    <text evidence="1">Belongs to the LysR transcriptional regulatory family.</text>
</comment>
<dbReference type="Gene3D" id="3.40.190.10">
    <property type="entry name" value="Periplasmic binding protein-like II"/>
    <property type="match status" value="2"/>
</dbReference>
<evidence type="ECO:0000313" key="7">
    <source>
        <dbReference type="Proteomes" id="UP000000238"/>
    </source>
</evidence>